<feature type="transmembrane region" description="Helical" evidence="1">
    <location>
        <begin position="350"/>
        <end position="371"/>
    </location>
</feature>
<keyword evidence="1" id="KW-0812">Transmembrane</keyword>
<evidence type="ECO:0000256" key="1">
    <source>
        <dbReference type="SAM" id="Phobius"/>
    </source>
</evidence>
<accession>A0A1F6ANP5</accession>
<evidence type="ECO:0000313" key="3">
    <source>
        <dbReference type="Proteomes" id="UP000176609"/>
    </source>
</evidence>
<feature type="transmembrane region" description="Helical" evidence="1">
    <location>
        <begin position="76"/>
        <end position="103"/>
    </location>
</feature>
<feature type="transmembrane region" description="Helical" evidence="1">
    <location>
        <begin position="378"/>
        <end position="395"/>
    </location>
</feature>
<reference evidence="2 3" key="1">
    <citation type="journal article" date="2016" name="Nat. Commun.">
        <title>Thousands of microbial genomes shed light on interconnected biogeochemical processes in an aquifer system.</title>
        <authorList>
            <person name="Anantharaman K."/>
            <person name="Brown C.T."/>
            <person name="Hug L.A."/>
            <person name="Sharon I."/>
            <person name="Castelle C.J."/>
            <person name="Probst A.J."/>
            <person name="Thomas B.C."/>
            <person name="Singh A."/>
            <person name="Wilkins M.J."/>
            <person name="Karaoz U."/>
            <person name="Brodie E.L."/>
            <person name="Williams K.H."/>
            <person name="Hubbard S.S."/>
            <person name="Banfield J.F."/>
        </authorList>
    </citation>
    <scope>NUCLEOTIDE SEQUENCE [LARGE SCALE GENOMIC DNA]</scope>
</reference>
<sequence length="547" mass="62231">MKKIIIWGFLLLNLLFVILPLFKPYISGTADGLGHRFRLVSFYNSLKEGNIRPRWAKEAALGYGAPTFLFNYPLPYYLGSLFLFLGFSVDQAGQILSALSLFLSGLFMFLLGRKLFGNWGGIVAAILYTYTPYHLQMTYLYDAWGEELAFVFPPLILYLLKVKKNALLLTICWFLFILSHNVSVLMFTPVLLLLGFVIGPNDPPAGGQPRLGLLGLNAFLLAVVLSAFFWLPALVLQNEMKYPMFLMTEGAIRGSFFKSFSFQTETAFRVIRDGITHYLDFTVGLPILLIGLIACLPARQGLIRLIRNSRKSFDHWSASWRIGLLVLLSFSLYLTNYLSSWLWSIPPFTYILYPFRFLFVTSFAGALLGGVIAKRSKTFAVVIIILTLIQGKPYLNPYTDIFPFPNTYFYQKQTVTAAPGTKKNMLIAEFLPKLADMDFLVKSKGETVNQEKVKINYSGAERLSFDVKNEKEDELTINRFYFPNWKVYVDGRQAKINMDNVGRILVRLQPGTHSLKLIFAVSKIEQIANLISLGAVIFLFLKRFLWK</sequence>
<feature type="transmembrane region" description="Helical" evidence="1">
    <location>
        <begin position="318"/>
        <end position="338"/>
    </location>
</feature>
<feature type="transmembrane region" description="Helical" evidence="1">
    <location>
        <begin position="517"/>
        <end position="541"/>
    </location>
</feature>
<evidence type="ECO:0000313" key="2">
    <source>
        <dbReference type="EMBL" id="OGG26132.1"/>
    </source>
</evidence>
<dbReference type="AlphaFoldDB" id="A0A1F6ANP5"/>
<keyword evidence="1" id="KW-1133">Transmembrane helix</keyword>
<protein>
    <recommendedName>
        <fullName evidence="4">Membrane protein 6-pyruvoyl-tetrahydropterin synthase-related domain-containing protein</fullName>
    </recommendedName>
</protein>
<organism evidence="2 3">
    <name type="scientific">Candidatus Gottesmanbacteria bacterium RIFCSPLOWO2_01_FULL_39_12b</name>
    <dbReference type="NCBI Taxonomy" id="1798388"/>
    <lineage>
        <taxon>Bacteria</taxon>
        <taxon>Candidatus Gottesmaniibacteriota</taxon>
    </lineage>
</organism>
<feature type="transmembrane region" description="Helical" evidence="1">
    <location>
        <begin position="281"/>
        <end position="298"/>
    </location>
</feature>
<dbReference type="EMBL" id="MFJR01000013">
    <property type="protein sequence ID" value="OGG26132.1"/>
    <property type="molecule type" value="Genomic_DNA"/>
</dbReference>
<gene>
    <name evidence="2" type="ORF">A2960_04015</name>
</gene>
<name>A0A1F6ANP5_9BACT</name>
<feature type="transmembrane region" description="Helical" evidence="1">
    <location>
        <begin position="115"/>
        <end position="133"/>
    </location>
</feature>
<feature type="transmembrane region" description="Helical" evidence="1">
    <location>
        <begin position="7"/>
        <end position="26"/>
    </location>
</feature>
<evidence type="ECO:0008006" key="4">
    <source>
        <dbReference type="Google" id="ProtNLM"/>
    </source>
</evidence>
<feature type="transmembrane region" description="Helical" evidence="1">
    <location>
        <begin position="211"/>
        <end position="231"/>
    </location>
</feature>
<keyword evidence="1" id="KW-0472">Membrane</keyword>
<comment type="caution">
    <text evidence="2">The sequence shown here is derived from an EMBL/GenBank/DDBJ whole genome shotgun (WGS) entry which is preliminary data.</text>
</comment>
<proteinExistence type="predicted"/>
<feature type="transmembrane region" description="Helical" evidence="1">
    <location>
        <begin position="167"/>
        <end position="199"/>
    </location>
</feature>
<dbReference type="Proteomes" id="UP000176609">
    <property type="component" value="Unassembled WGS sequence"/>
</dbReference>